<evidence type="ECO:0000256" key="2">
    <source>
        <dbReference type="ARBA" id="ARBA00004234"/>
    </source>
</evidence>
<feature type="transmembrane region" description="Helical" evidence="7">
    <location>
        <begin position="88"/>
        <end position="118"/>
    </location>
</feature>
<dbReference type="GO" id="GO:0005794">
    <property type="term" value="C:Golgi apparatus"/>
    <property type="evidence" value="ECO:0007669"/>
    <property type="project" value="TreeGrafter"/>
</dbReference>
<dbReference type="PANTHER" id="PTHR19317:SF0">
    <property type="entry name" value="PRENYLATED RAB ACCEPTOR PROTEIN 1"/>
    <property type="match status" value="1"/>
</dbReference>
<evidence type="ECO:0000256" key="4">
    <source>
        <dbReference type="ARBA" id="ARBA00022692"/>
    </source>
</evidence>
<evidence type="ECO:0000313" key="8">
    <source>
        <dbReference type="EMBL" id="JAB57860.1"/>
    </source>
</evidence>
<dbReference type="Pfam" id="PF03208">
    <property type="entry name" value="PRA1"/>
    <property type="match status" value="1"/>
</dbReference>
<comment type="similarity">
    <text evidence="3 7">Belongs to the PRA1 family.</text>
</comment>
<keyword evidence="4 7" id="KW-0812">Transmembrane</keyword>
<keyword evidence="5 7" id="KW-1133">Transmembrane helix</keyword>
<feature type="transmembrane region" description="Helical" evidence="7">
    <location>
        <begin position="139"/>
        <end position="164"/>
    </location>
</feature>
<keyword evidence="6 7" id="KW-0472">Membrane</keyword>
<evidence type="ECO:0000256" key="7">
    <source>
        <dbReference type="RuleBase" id="RU363107"/>
    </source>
</evidence>
<dbReference type="PANTHER" id="PTHR19317">
    <property type="entry name" value="PRENYLATED RAB ACCEPTOR 1-RELATED"/>
    <property type="match status" value="1"/>
</dbReference>
<reference evidence="8" key="1">
    <citation type="journal article" date="2014" name="Insect Biochem. Mol. Biol.">
        <title>An insight into the sialome of the frog biting fly, Corethrella appendiculata.</title>
        <authorList>
            <person name="Ribeiro J.M.C."/>
            <person name="Chagas A.C."/>
            <person name="Pham V.M."/>
            <person name="Lounibos L.P."/>
            <person name="Calvo E."/>
        </authorList>
    </citation>
    <scope>NUCLEOTIDE SEQUENCE</scope>
    <source>
        <tissue evidence="8">Salivary glands</tissue>
    </source>
</reference>
<evidence type="ECO:0000256" key="5">
    <source>
        <dbReference type="ARBA" id="ARBA00022989"/>
    </source>
</evidence>
<organism evidence="8">
    <name type="scientific">Corethrella appendiculata</name>
    <dbReference type="NCBI Taxonomy" id="1370023"/>
    <lineage>
        <taxon>Eukaryota</taxon>
        <taxon>Metazoa</taxon>
        <taxon>Ecdysozoa</taxon>
        <taxon>Arthropoda</taxon>
        <taxon>Hexapoda</taxon>
        <taxon>Insecta</taxon>
        <taxon>Pterygota</taxon>
        <taxon>Neoptera</taxon>
        <taxon>Endopterygota</taxon>
        <taxon>Diptera</taxon>
        <taxon>Nematocera</taxon>
        <taxon>Culicoidea</taxon>
        <taxon>Chaoboridae</taxon>
        <taxon>Corethrella</taxon>
    </lineage>
</organism>
<comment type="subcellular location">
    <subcellularLocation>
        <location evidence="2">Cytoplasmic vesicle</location>
        <location evidence="2">Secretory vesicle</location>
        <location evidence="2">Synaptic vesicle</location>
    </subcellularLocation>
    <subcellularLocation>
        <location evidence="1 7">Membrane</location>
        <topology evidence="1 7">Multi-pass membrane protein</topology>
    </subcellularLocation>
</comment>
<feature type="non-terminal residue" evidence="8">
    <location>
        <position position="1"/>
    </location>
</feature>
<accession>U5EJZ4</accession>
<dbReference type="InterPro" id="IPR004895">
    <property type="entry name" value="Prenylated_rab_accept_PRA1"/>
</dbReference>
<evidence type="ECO:0000256" key="6">
    <source>
        <dbReference type="ARBA" id="ARBA00023136"/>
    </source>
</evidence>
<dbReference type="EMBL" id="GANO01002011">
    <property type="protein sequence ID" value="JAB57860.1"/>
    <property type="molecule type" value="mRNA"/>
</dbReference>
<dbReference type="GO" id="GO:0008021">
    <property type="term" value="C:synaptic vesicle"/>
    <property type="evidence" value="ECO:0007669"/>
    <property type="project" value="UniProtKB-SubCell"/>
</dbReference>
<protein>
    <recommendedName>
        <fullName evidence="7">PRA1 family protein</fullName>
    </recommendedName>
</protein>
<sequence length="196" mass="21958">DVTVDVSDHLDGNMEQQKSEATKSKFSFSTIAGFSSRIPSFGELLREVRNNIRPWSEFLNFSNFKAVSNISRLTSRIIRNLTYFQSNYLFVFIGLIIYCLITSPLIFIVLGAVGYACYKIKQAATSLTLLNRQFNTNQQCILVNICSIPLLYLAGAGAAMFWVLGASCFIISLHSAFYNIDAIVTEDTETFLTENV</sequence>
<proteinExistence type="evidence at transcript level"/>
<evidence type="ECO:0000256" key="1">
    <source>
        <dbReference type="ARBA" id="ARBA00004141"/>
    </source>
</evidence>
<evidence type="ECO:0000256" key="3">
    <source>
        <dbReference type="ARBA" id="ARBA00006483"/>
    </source>
</evidence>
<dbReference type="GO" id="GO:0016020">
    <property type="term" value="C:membrane"/>
    <property type="evidence" value="ECO:0007669"/>
    <property type="project" value="UniProtKB-SubCell"/>
</dbReference>
<dbReference type="AlphaFoldDB" id="U5EJZ4"/>
<name>U5EJZ4_9DIPT</name>